<dbReference type="PANTHER" id="PTHR32385:SF23">
    <property type="entry name" value="NUCLEOTIDE-DIPHOSPHO-SUGAR TRANSFERASE"/>
    <property type="match status" value="1"/>
</dbReference>
<evidence type="ECO:0000256" key="2">
    <source>
        <dbReference type="ARBA" id="ARBA00022679"/>
    </source>
</evidence>
<evidence type="ECO:0008006" key="5">
    <source>
        <dbReference type="Google" id="ProtNLM"/>
    </source>
</evidence>
<sequence>MTVHIPKILTKRHRLVCIAGTAALSLILLAIASRRHSSSIRITADNLPRNKSARLIPRIIHQSWKTYDIPKQLFGDWNQSWKKHNPEYSYILWDDQDNHNLIKEHYPWFLSTYESYNKTISKADAARVFYMHKFGGVYADLDATPAFKSPFSPREHVGSEGEEWEEKNSIPNAWFASKPGHSFWMYYAHLMMEQAAVQEGTEELAGPVVLSQALYAYFESGAASLDDVFIAKPDAIFPYSWSFSTPQMSMMVK</sequence>
<dbReference type="EMBL" id="MCGO01000006">
    <property type="protein sequence ID" value="ORY50928.1"/>
    <property type="molecule type" value="Genomic_DNA"/>
</dbReference>
<evidence type="ECO:0000313" key="3">
    <source>
        <dbReference type="EMBL" id="ORY50928.1"/>
    </source>
</evidence>
<keyword evidence="4" id="KW-1185">Reference proteome</keyword>
<name>A0A1Y2CV68_9FUNG</name>
<evidence type="ECO:0000313" key="4">
    <source>
        <dbReference type="Proteomes" id="UP000193642"/>
    </source>
</evidence>
<proteinExistence type="inferred from homology"/>
<accession>A0A1Y2CV68</accession>
<dbReference type="Gene3D" id="3.90.550.20">
    <property type="match status" value="1"/>
</dbReference>
<evidence type="ECO:0000256" key="1">
    <source>
        <dbReference type="ARBA" id="ARBA00009003"/>
    </source>
</evidence>
<protein>
    <recommendedName>
        <fullName evidence="5">Glycosyltransferase family 32 protein</fullName>
    </recommendedName>
</protein>
<gene>
    <name evidence="3" type="ORF">BCR33DRAFT_780814</name>
</gene>
<dbReference type="InterPro" id="IPR029044">
    <property type="entry name" value="Nucleotide-diphossugar_trans"/>
</dbReference>
<dbReference type="InterPro" id="IPR007577">
    <property type="entry name" value="GlycoTrfase_DXD_sugar-bd_CS"/>
</dbReference>
<dbReference type="Proteomes" id="UP000193642">
    <property type="component" value="Unassembled WGS sequence"/>
</dbReference>
<dbReference type="GO" id="GO:0000030">
    <property type="term" value="F:mannosyltransferase activity"/>
    <property type="evidence" value="ECO:0007669"/>
    <property type="project" value="TreeGrafter"/>
</dbReference>
<dbReference type="InterPro" id="IPR051706">
    <property type="entry name" value="Glycosyltransferase_domain"/>
</dbReference>
<dbReference type="Pfam" id="PF04488">
    <property type="entry name" value="Gly_transf_sug"/>
    <property type="match status" value="1"/>
</dbReference>
<keyword evidence="2" id="KW-0808">Transferase</keyword>
<dbReference type="GO" id="GO:0016020">
    <property type="term" value="C:membrane"/>
    <property type="evidence" value="ECO:0007669"/>
    <property type="project" value="GOC"/>
</dbReference>
<dbReference type="AlphaFoldDB" id="A0A1Y2CV68"/>
<dbReference type="PANTHER" id="PTHR32385">
    <property type="entry name" value="MANNOSYL PHOSPHORYLINOSITOL CERAMIDE SYNTHASE"/>
    <property type="match status" value="1"/>
</dbReference>
<comment type="caution">
    <text evidence="3">The sequence shown here is derived from an EMBL/GenBank/DDBJ whole genome shotgun (WGS) entry which is preliminary data.</text>
</comment>
<dbReference type="SUPFAM" id="SSF53448">
    <property type="entry name" value="Nucleotide-diphospho-sugar transferases"/>
    <property type="match status" value="1"/>
</dbReference>
<dbReference type="GO" id="GO:0051999">
    <property type="term" value="P:mannosyl-inositol phosphorylceramide biosynthetic process"/>
    <property type="evidence" value="ECO:0007669"/>
    <property type="project" value="TreeGrafter"/>
</dbReference>
<dbReference type="OrthoDB" id="3647at2759"/>
<dbReference type="STRING" id="329046.A0A1Y2CV68"/>
<comment type="similarity">
    <text evidence="1">Belongs to the glycosyltransferase 32 family.</text>
</comment>
<reference evidence="3 4" key="1">
    <citation type="submission" date="2016-07" db="EMBL/GenBank/DDBJ databases">
        <title>Pervasive Adenine N6-methylation of Active Genes in Fungi.</title>
        <authorList>
            <consortium name="DOE Joint Genome Institute"/>
            <person name="Mondo S.J."/>
            <person name="Dannebaum R.O."/>
            <person name="Kuo R.C."/>
            <person name="Labutti K."/>
            <person name="Haridas S."/>
            <person name="Kuo A."/>
            <person name="Salamov A."/>
            <person name="Ahrendt S.R."/>
            <person name="Lipzen A."/>
            <person name="Sullivan W."/>
            <person name="Andreopoulos W.B."/>
            <person name="Clum A."/>
            <person name="Lindquist E."/>
            <person name="Daum C."/>
            <person name="Ramamoorthy G.K."/>
            <person name="Gryganskyi A."/>
            <person name="Culley D."/>
            <person name="Magnuson J.K."/>
            <person name="James T.Y."/>
            <person name="O'Malley M.A."/>
            <person name="Stajich J.E."/>
            <person name="Spatafora J.W."/>
            <person name="Visel A."/>
            <person name="Grigoriev I.V."/>
        </authorList>
    </citation>
    <scope>NUCLEOTIDE SEQUENCE [LARGE SCALE GENOMIC DNA]</scope>
    <source>
        <strain evidence="3 4">JEL800</strain>
    </source>
</reference>
<organism evidence="3 4">
    <name type="scientific">Rhizoclosmatium globosum</name>
    <dbReference type="NCBI Taxonomy" id="329046"/>
    <lineage>
        <taxon>Eukaryota</taxon>
        <taxon>Fungi</taxon>
        <taxon>Fungi incertae sedis</taxon>
        <taxon>Chytridiomycota</taxon>
        <taxon>Chytridiomycota incertae sedis</taxon>
        <taxon>Chytridiomycetes</taxon>
        <taxon>Chytridiales</taxon>
        <taxon>Chytriomycetaceae</taxon>
        <taxon>Rhizoclosmatium</taxon>
    </lineage>
</organism>